<proteinExistence type="inferred from homology"/>
<dbReference type="InterPro" id="IPR050336">
    <property type="entry name" value="Chromosome_partition/occlusion"/>
</dbReference>
<accession>A0ABX8TE57</accession>
<dbReference type="NCBIfam" id="TIGR00180">
    <property type="entry name" value="parB_part"/>
    <property type="match status" value="1"/>
</dbReference>
<dbReference type="CDD" id="cd16393">
    <property type="entry name" value="SPO0J_N"/>
    <property type="match status" value="1"/>
</dbReference>
<dbReference type="Pfam" id="PF08535">
    <property type="entry name" value="KorB"/>
    <property type="match status" value="1"/>
</dbReference>
<feature type="region of interest" description="Disordered" evidence="2">
    <location>
        <begin position="24"/>
        <end position="50"/>
    </location>
</feature>
<dbReference type="SMART" id="SM00470">
    <property type="entry name" value="ParB"/>
    <property type="match status" value="1"/>
</dbReference>
<comment type="similarity">
    <text evidence="1">Belongs to the ParB family.</text>
</comment>
<feature type="region of interest" description="Disordered" evidence="2">
    <location>
        <begin position="229"/>
        <end position="278"/>
    </location>
</feature>
<geneLocation type="plasmid" evidence="4 5">
    <name>unnamed2</name>
</geneLocation>
<evidence type="ECO:0000256" key="1">
    <source>
        <dbReference type="ARBA" id="ARBA00006295"/>
    </source>
</evidence>
<protein>
    <submittedName>
        <fullName evidence="4">ParB/RepB/Spo0J family partition protein</fullName>
    </submittedName>
</protein>
<organism evidence="4 5">
    <name type="scientific">Agrobacterium larrymoorei</name>
    <dbReference type="NCBI Taxonomy" id="160699"/>
    <lineage>
        <taxon>Bacteria</taxon>
        <taxon>Pseudomonadati</taxon>
        <taxon>Pseudomonadota</taxon>
        <taxon>Alphaproteobacteria</taxon>
        <taxon>Hyphomicrobiales</taxon>
        <taxon>Rhizobiaceae</taxon>
        <taxon>Rhizobium/Agrobacterium group</taxon>
        <taxon>Agrobacterium</taxon>
    </lineage>
</organism>
<evidence type="ECO:0000313" key="4">
    <source>
        <dbReference type="EMBL" id="QYA10801.1"/>
    </source>
</evidence>
<sequence>MVMSKQFEGLDFTGFDTLTALDTNKGEKPAPVGGQAELPIGDVIEDPNQPRKAFDDDALKELSDSITARGVLQSIVVRPKNRDGKYVIVMGARRYRASLLAKRKTIPAIIRVETSDGYDQMIENIQREALSHKDTAAFISGELEKGVKPAAIASSLGKPRAWVSLYVDFFEMAPVIQDRAEDFGMRTAYELHKAYQIDAEATEAFLNANDSITQHKAIAFAKGLKTGGTGVPSPSISGPDGSEVEEEPAVISPEATKPVVEQPASPSGKAETSAASSRPKTSAASAIVVKVGESFGRLLLETPAEQGSKFGTVSFDNGAVIKEVALSELEIFEIIKIE</sequence>
<reference evidence="4 5" key="1">
    <citation type="submission" date="2021-03" db="EMBL/GenBank/DDBJ databases">
        <title>Rapid diversification of plasmids in a genus of pathogenic and nitrogen fixing bacteria.</title>
        <authorList>
            <person name="Weisberg A.J."/>
            <person name="Miller M."/>
            <person name="Ream W."/>
            <person name="Grunwald N.J."/>
            <person name="Chang J.H."/>
        </authorList>
    </citation>
    <scope>NUCLEOTIDE SEQUENCE [LARGE SCALE GENOMIC DNA]</scope>
    <source>
        <strain evidence="4 5">AF3.44</strain>
        <plasmid evidence="4 5">unnamed2</plasmid>
    </source>
</reference>
<evidence type="ECO:0000256" key="2">
    <source>
        <dbReference type="SAM" id="MobiDB-lite"/>
    </source>
</evidence>
<feature type="domain" description="ParB-like N-terminal" evidence="3">
    <location>
        <begin position="36"/>
        <end position="125"/>
    </location>
</feature>
<dbReference type="PANTHER" id="PTHR33375:SF1">
    <property type="entry name" value="CHROMOSOME-PARTITIONING PROTEIN PARB-RELATED"/>
    <property type="match status" value="1"/>
</dbReference>
<dbReference type="InterPro" id="IPR003115">
    <property type="entry name" value="ParB_N"/>
</dbReference>
<dbReference type="InterPro" id="IPR004437">
    <property type="entry name" value="ParB/RepB/Spo0J"/>
</dbReference>
<name>A0ABX8TE57_9HYPH</name>
<dbReference type="Pfam" id="PF02195">
    <property type="entry name" value="ParB_N"/>
    <property type="match status" value="1"/>
</dbReference>
<keyword evidence="4" id="KW-0614">Plasmid</keyword>
<evidence type="ECO:0000259" key="3">
    <source>
        <dbReference type="SMART" id="SM00470"/>
    </source>
</evidence>
<keyword evidence="5" id="KW-1185">Reference proteome</keyword>
<dbReference type="InterPro" id="IPR013741">
    <property type="entry name" value="KorB_domain"/>
</dbReference>
<evidence type="ECO:0000313" key="5">
    <source>
        <dbReference type="Proteomes" id="UP000826513"/>
    </source>
</evidence>
<dbReference type="EMBL" id="CP072171">
    <property type="protein sequence ID" value="QYA10801.1"/>
    <property type="molecule type" value="Genomic_DNA"/>
</dbReference>
<dbReference type="Proteomes" id="UP000826513">
    <property type="component" value="Plasmid unnamed2"/>
</dbReference>
<dbReference type="PANTHER" id="PTHR33375">
    <property type="entry name" value="CHROMOSOME-PARTITIONING PROTEIN PARB-RELATED"/>
    <property type="match status" value="1"/>
</dbReference>
<gene>
    <name evidence="4" type="ORF">J5285_25950</name>
</gene>